<gene>
    <name evidence="2" type="ORF">MTBBW1_1600002</name>
</gene>
<sequence>MSNGLFDSFGFAIKMEVKEILFKGSYFFVIGGPVKLVVFTFKKRGSGITARGFYLFFQRCVKLVRNTMQSAYHWPERVNHALFFNVKRAHYFATLPLFCSGISFFENLSRPFLSFDSGRKRHRFKALNKISLFNECVVIKLRFTTVLFASIAFEAILCGFVLPLGIHIIIYLPEAIEKDIIVCI</sequence>
<organism evidence="2 3">
    <name type="scientific">Desulfamplus magnetovallimortis</name>
    <dbReference type="NCBI Taxonomy" id="1246637"/>
    <lineage>
        <taxon>Bacteria</taxon>
        <taxon>Pseudomonadati</taxon>
        <taxon>Thermodesulfobacteriota</taxon>
        <taxon>Desulfobacteria</taxon>
        <taxon>Desulfobacterales</taxon>
        <taxon>Desulfobacteraceae</taxon>
        <taxon>Desulfamplus</taxon>
    </lineage>
</organism>
<proteinExistence type="predicted"/>
<keyword evidence="1" id="KW-0812">Transmembrane</keyword>
<evidence type="ECO:0000313" key="3">
    <source>
        <dbReference type="Proteomes" id="UP000191931"/>
    </source>
</evidence>
<reference evidence="2 3" key="1">
    <citation type="submission" date="2017-03" db="EMBL/GenBank/DDBJ databases">
        <authorList>
            <person name="Afonso C.L."/>
            <person name="Miller P.J."/>
            <person name="Scott M.A."/>
            <person name="Spackman E."/>
            <person name="Goraichik I."/>
            <person name="Dimitrov K.M."/>
            <person name="Suarez D.L."/>
            <person name="Swayne D.E."/>
        </authorList>
    </citation>
    <scope>NUCLEOTIDE SEQUENCE [LARGE SCALE GENOMIC DNA]</scope>
    <source>
        <strain evidence="2">PRJEB14757</strain>
    </source>
</reference>
<evidence type="ECO:0000313" key="2">
    <source>
        <dbReference type="EMBL" id="SLM28836.1"/>
    </source>
</evidence>
<keyword evidence="1" id="KW-0472">Membrane</keyword>
<feature type="transmembrane region" description="Helical" evidence="1">
    <location>
        <begin position="146"/>
        <end position="170"/>
    </location>
</feature>
<protein>
    <submittedName>
        <fullName evidence="2">Uncharacterized protein</fullName>
    </submittedName>
</protein>
<accession>A0A1W1H8S0</accession>
<keyword evidence="1" id="KW-1133">Transmembrane helix</keyword>
<name>A0A1W1H8S0_9BACT</name>
<dbReference type="EMBL" id="FWEV01000069">
    <property type="protein sequence ID" value="SLM28836.1"/>
    <property type="molecule type" value="Genomic_DNA"/>
</dbReference>
<evidence type="ECO:0000256" key="1">
    <source>
        <dbReference type="SAM" id="Phobius"/>
    </source>
</evidence>
<feature type="transmembrane region" description="Helical" evidence="1">
    <location>
        <begin position="20"/>
        <end position="41"/>
    </location>
</feature>
<keyword evidence="3" id="KW-1185">Reference proteome</keyword>
<dbReference type="AlphaFoldDB" id="A0A1W1H8S0"/>
<dbReference type="Proteomes" id="UP000191931">
    <property type="component" value="Unassembled WGS sequence"/>
</dbReference>